<dbReference type="RefSeq" id="WP_116414451.1">
    <property type="nucleotide sequence ID" value="NZ_NBWZ01000001.1"/>
</dbReference>
<evidence type="ECO:0000313" key="2">
    <source>
        <dbReference type="EMBL" id="RFA09055.1"/>
    </source>
</evidence>
<dbReference type="PANTHER" id="PTHR38474:SF2">
    <property type="entry name" value="CHLORAMPHENICOL ACETYLTRANSFERASE"/>
    <property type="match status" value="1"/>
</dbReference>
<accession>A0A3E0VHD5</accession>
<evidence type="ECO:0000313" key="3">
    <source>
        <dbReference type="Proteomes" id="UP000256486"/>
    </source>
</evidence>
<protein>
    <submittedName>
        <fullName evidence="2">Chloramphenicol acetyltransferase CAT</fullName>
    </submittedName>
</protein>
<sequence>MENTPVPIDLATWPRREHFVYYREQVPCSWSMTVEVDVTAFVEVLRASGRKTYIAQLWALASIVNRHDEFRMALTPDGDPATWPALHPSFTVFNPGLEIFAVLWAAYDPDFGAFHDAVAALLQEHRTANSLFPRGEPPADVFDVSSLPRTSFSALHIQTRGGVDHLLPIFTLGRYVERDDRTFLPLALQVNHAAIDGFHASRFVSEFEALLADPGWL</sequence>
<evidence type="ECO:0000256" key="1">
    <source>
        <dbReference type="PIRSR" id="PIRSR000440-1"/>
    </source>
</evidence>
<dbReference type="InterPro" id="IPR001707">
    <property type="entry name" value="Cmp_AcTrfase"/>
</dbReference>
<name>A0A3E0VHD5_9MICO</name>
<feature type="active site" description="Proton acceptor" evidence="1">
    <location>
        <position position="192"/>
    </location>
</feature>
<keyword evidence="3" id="KW-1185">Reference proteome</keyword>
<dbReference type="GO" id="GO:0008811">
    <property type="term" value="F:chloramphenicol O-acetyltransferase activity"/>
    <property type="evidence" value="ECO:0007669"/>
    <property type="project" value="InterPro"/>
</dbReference>
<keyword evidence="2" id="KW-0808">Transferase</keyword>
<dbReference type="EMBL" id="NBWZ01000001">
    <property type="protein sequence ID" value="RFA09055.1"/>
    <property type="molecule type" value="Genomic_DNA"/>
</dbReference>
<dbReference type="AlphaFoldDB" id="A0A3E0VHD5"/>
<reference evidence="2 3" key="1">
    <citation type="submission" date="2017-04" db="EMBL/GenBank/DDBJ databases">
        <title>Comparative genome analysis of Subtercola boreus.</title>
        <authorList>
            <person name="Cho Y.-J."/>
            <person name="Cho A."/>
            <person name="Kim O.-S."/>
            <person name="Lee J.-I."/>
        </authorList>
    </citation>
    <scope>NUCLEOTIDE SEQUENCE [LARGE SCALE GENOMIC DNA]</scope>
    <source>
        <strain evidence="2 3">K300</strain>
    </source>
</reference>
<dbReference type="Proteomes" id="UP000256486">
    <property type="component" value="Unassembled WGS sequence"/>
</dbReference>
<proteinExistence type="predicted"/>
<dbReference type="SUPFAM" id="SSF52777">
    <property type="entry name" value="CoA-dependent acyltransferases"/>
    <property type="match status" value="1"/>
</dbReference>
<organism evidence="2 3">
    <name type="scientific">Subtercola boreus</name>
    <dbReference type="NCBI Taxonomy" id="120213"/>
    <lineage>
        <taxon>Bacteria</taxon>
        <taxon>Bacillati</taxon>
        <taxon>Actinomycetota</taxon>
        <taxon>Actinomycetes</taxon>
        <taxon>Micrococcales</taxon>
        <taxon>Microbacteriaceae</taxon>
        <taxon>Subtercola</taxon>
    </lineage>
</organism>
<dbReference type="Gene3D" id="3.30.559.10">
    <property type="entry name" value="Chloramphenicol acetyltransferase-like domain"/>
    <property type="match status" value="1"/>
</dbReference>
<dbReference type="OrthoDB" id="9801766at2"/>
<dbReference type="PIRSF" id="PIRSF000440">
    <property type="entry name" value="CAT"/>
    <property type="match status" value="1"/>
</dbReference>
<gene>
    <name evidence="2" type="ORF">B7R54_07320</name>
</gene>
<dbReference type="SMART" id="SM01059">
    <property type="entry name" value="CAT"/>
    <property type="match status" value="1"/>
</dbReference>
<dbReference type="InterPro" id="IPR023213">
    <property type="entry name" value="CAT-like_dom_sf"/>
</dbReference>
<comment type="caution">
    <text evidence="2">The sequence shown here is derived from an EMBL/GenBank/DDBJ whole genome shotgun (WGS) entry which is preliminary data.</text>
</comment>
<dbReference type="PANTHER" id="PTHR38474">
    <property type="entry name" value="SLR0299 PROTEIN"/>
    <property type="match status" value="1"/>
</dbReference>
<dbReference type="Pfam" id="PF00302">
    <property type="entry name" value="CAT"/>
    <property type="match status" value="1"/>
</dbReference>